<sequence length="211" mass="23607">MEAFKYAAANGNPLARWKLGKMYADGDGVPQDDAKAFEYFTQIIQSYDEDNRSIRDMSVVSNAFVALGVYDLNGIANTDIKPDPERALEMFQYAALNFGSADAQYNLARLYLDGANSIPKDVRQAVRWMALAAEKNHKEAEALLGHMLFNGFDGVARQRARGLMWLMLAKDAATDQRDAWIIDLYNKAAASATEADRQVAILYADDKRHRN</sequence>
<gene>
    <name evidence="1" type="ORF">M8523_03905</name>
</gene>
<dbReference type="EMBL" id="JAMOIM010000002">
    <property type="protein sequence ID" value="MCW6507161.1"/>
    <property type="molecule type" value="Genomic_DNA"/>
</dbReference>
<dbReference type="PANTHER" id="PTHR11102:SF147">
    <property type="entry name" value="SEL1L ADAPTOR SUBUNIT OF ERAD E3 UBIQUITIN LIGASE"/>
    <property type="match status" value="1"/>
</dbReference>
<keyword evidence="2" id="KW-1185">Reference proteome</keyword>
<dbReference type="Proteomes" id="UP001165667">
    <property type="component" value="Unassembled WGS sequence"/>
</dbReference>
<dbReference type="Pfam" id="PF08238">
    <property type="entry name" value="Sel1"/>
    <property type="match status" value="4"/>
</dbReference>
<evidence type="ECO:0000313" key="1">
    <source>
        <dbReference type="EMBL" id="MCW6507161.1"/>
    </source>
</evidence>
<dbReference type="SMART" id="SM00671">
    <property type="entry name" value="SEL1"/>
    <property type="match status" value="4"/>
</dbReference>
<dbReference type="Gene3D" id="1.25.40.10">
    <property type="entry name" value="Tetratricopeptide repeat domain"/>
    <property type="match status" value="2"/>
</dbReference>
<dbReference type="SUPFAM" id="SSF81901">
    <property type="entry name" value="HCP-like"/>
    <property type="match status" value="1"/>
</dbReference>
<organism evidence="1 2">
    <name type="scientific">Lichenifustis flavocetrariae</name>
    <dbReference type="NCBI Taxonomy" id="2949735"/>
    <lineage>
        <taxon>Bacteria</taxon>
        <taxon>Pseudomonadati</taxon>
        <taxon>Pseudomonadota</taxon>
        <taxon>Alphaproteobacteria</taxon>
        <taxon>Hyphomicrobiales</taxon>
        <taxon>Lichenihabitantaceae</taxon>
        <taxon>Lichenifustis</taxon>
    </lineage>
</organism>
<dbReference type="GO" id="GO:0036503">
    <property type="term" value="P:ERAD pathway"/>
    <property type="evidence" value="ECO:0007669"/>
    <property type="project" value="TreeGrafter"/>
</dbReference>
<name>A0AA41YRE7_9HYPH</name>
<reference evidence="1" key="1">
    <citation type="submission" date="2022-05" db="EMBL/GenBank/DDBJ databases">
        <authorList>
            <person name="Pankratov T."/>
        </authorList>
    </citation>
    <scope>NUCLEOTIDE SEQUENCE</scope>
    <source>
        <strain evidence="1">BP6-180914</strain>
    </source>
</reference>
<protein>
    <submittedName>
        <fullName evidence="1">Sel1 repeat family protein</fullName>
    </submittedName>
</protein>
<dbReference type="PANTHER" id="PTHR11102">
    <property type="entry name" value="SEL-1-LIKE PROTEIN"/>
    <property type="match status" value="1"/>
</dbReference>
<comment type="caution">
    <text evidence="1">The sequence shown here is derived from an EMBL/GenBank/DDBJ whole genome shotgun (WGS) entry which is preliminary data.</text>
</comment>
<dbReference type="InterPro" id="IPR006597">
    <property type="entry name" value="Sel1-like"/>
</dbReference>
<evidence type="ECO:0000313" key="2">
    <source>
        <dbReference type="Proteomes" id="UP001165667"/>
    </source>
</evidence>
<dbReference type="InterPro" id="IPR050767">
    <property type="entry name" value="Sel1_AlgK"/>
</dbReference>
<dbReference type="InterPro" id="IPR011990">
    <property type="entry name" value="TPR-like_helical_dom_sf"/>
</dbReference>
<accession>A0AA41YRE7</accession>
<dbReference type="AlphaFoldDB" id="A0AA41YRE7"/>
<proteinExistence type="predicted"/>